<dbReference type="InterPro" id="IPR017261">
    <property type="entry name" value="DNA_mismatch_repair_MutS/MSH"/>
</dbReference>
<protein>
    <recommendedName>
        <fullName evidence="2 9">DNA mismatch repair protein MutS</fullName>
    </recommendedName>
</protein>
<dbReference type="SMART" id="SM00533">
    <property type="entry name" value="MUTSd"/>
    <property type="match status" value="1"/>
</dbReference>
<dbReference type="SUPFAM" id="SSF48334">
    <property type="entry name" value="DNA repair protein MutS, domain III"/>
    <property type="match status" value="1"/>
</dbReference>
<dbReference type="SUPFAM" id="SSF55271">
    <property type="entry name" value="DNA repair protein MutS, domain I"/>
    <property type="match status" value="1"/>
</dbReference>
<evidence type="ECO:0000313" key="15">
    <source>
        <dbReference type="Proteomes" id="UP001238601"/>
    </source>
</evidence>
<evidence type="ECO:0000256" key="8">
    <source>
        <dbReference type="ARBA" id="ARBA00024647"/>
    </source>
</evidence>
<dbReference type="Gene3D" id="3.30.420.110">
    <property type="entry name" value="MutS, connector domain"/>
    <property type="match status" value="1"/>
</dbReference>
<dbReference type="RefSeq" id="WP_160766331.1">
    <property type="nucleotide sequence ID" value="NZ_JAUSWK010000002.1"/>
</dbReference>
<dbReference type="GO" id="GO:0005524">
    <property type="term" value="F:ATP binding"/>
    <property type="evidence" value="ECO:0007669"/>
    <property type="project" value="UniProtKB-UniRule"/>
</dbReference>
<dbReference type="InterPro" id="IPR036678">
    <property type="entry name" value="MutS_con_dom_sf"/>
</dbReference>
<evidence type="ECO:0000256" key="9">
    <source>
        <dbReference type="HAMAP-Rule" id="MF_00096"/>
    </source>
</evidence>
<evidence type="ECO:0000313" key="13">
    <source>
        <dbReference type="EMBL" id="MXP35070.1"/>
    </source>
</evidence>
<evidence type="ECO:0000256" key="4">
    <source>
        <dbReference type="ARBA" id="ARBA00022763"/>
    </source>
</evidence>
<comment type="similarity">
    <text evidence="1 9 10">Belongs to the DNA mismatch repair MutS family.</text>
</comment>
<proteinExistence type="inferred from homology"/>
<dbReference type="GO" id="GO:0006298">
    <property type="term" value="P:mismatch repair"/>
    <property type="evidence" value="ECO:0007669"/>
    <property type="project" value="UniProtKB-UniRule"/>
</dbReference>
<dbReference type="Gene3D" id="6.10.140.430">
    <property type="match status" value="1"/>
</dbReference>
<dbReference type="InterPro" id="IPR007861">
    <property type="entry name" value="DNA_mismatch_repair_MutS_clamp"/>
</dbReference>
<dbReference type="FunFam" id="3.40.50.300:FF:000870">
    <property type="entry name" value="MutS protein homolog 4"/>
    <property type="match status" value="1"/>
</dbReference>
<dbReference type="PANTHER" id="PTHR11361">
    <property type="entry name" value="DNA MISMATCH REPAIR PROTEIN MUTS FAMILY MEMBER"/>
    <property type="match status" value="1"/>
</dbReference>
<evidence type="ECO:0000256" key="6">
    <source>
        <dbReference type="ARBA" id="ARBA00023125"/>
    </source>
</evidence>
<feature type="domain" description="DNA mismatch repair proteins mutS family" evidence="11">
    <location>
        <begin position="699"/>
        <end position="715"/>
    </location>
</feature>
<name>A0A6I4U7Y4_9SPHN</name>
<dbReference type="GO" id="GO:0030983">
    <property type="term" value="F:mismatched DNA binding"/>
    <property type="evidence" value="ECO:0007669"/>
    <property type="project" value="InterPro"/>
</dbReference>
<dbReference type="GO" id="GO:0003684">
    <property type="term" value="F:damaged DNA binding"/>
    <property type="evidence" value="ECO:0007669"/>
    <property type="project" value="UniProtKB-UniRule"/>
</dbReference>
<dbReference type="EMBL" id="WTYG01000001">
    <property type="protein sequence ID" value="MXP35070.1"/>
    <property type="molecule type" value="Genomic_DNA"/>
</dbReference>
<keyword evidence="6 9" id="KW-0238">DNA-binding</keyword>
<dbReference type="InterPro" id="IPR007696">
    <property type="entry name" value="DNA_mismatch_repair_MutS_core"/>
</dbReference>
<dbReference type="SUPFAM" id="SSF52540">
    <property type="entry name" value="P-loop containing nucleoside triphosphate hydrolases"/>
    <property type="match status" value="1"/>
</dbReference>
<dbReference type="CDD" id="cd03284">
    <property type="entry name" value="ABC_MutS1"/>
    <property type="match status" value="1"/>
</dbReference>
<evidence type="ECO:0000313" key="12">
    <source>
        <dbReference type="EMBL" id="MDQ0566716.1"/>
    </source>
</evidence>
<dbReference type="GO" id="GO:0005829">
    <property type="term" value="C:cytosol"/>
    <property type="evidence" value="ECO:0007669"/>
    <property type="project" value="TreeGrafter"/>
</dbReference>
<dbReference type="SMART" id="SM00534">
    <property type="entry name" value="MUTSac"/>
    <property type="match status" value="1"/>
</dbReference>
<dbReference type="InterPro" id="IPR007695">
    <property type="entry name" value="DNA_mismatch_repair_MutS-lik_N"/>
</dbReference>
<dbReference type="Pfam" id="PF00488">
    <property type="entry name" value="MutS_V"/>
    <property type="match status" value="1"/>
</dbReference>
<dbReference type="EMBL" id="JAUSWK010000002">
    <property type="protein sequence ID" value="MDQ0566716.1"/>
    <property type="molecule type" value="Genomic_DNA"/>
</dbReference>
<evidence type="ECO:0000259" key="11">
    <source>
        <dbReference type="PROSITE" id="PS00486"/>
    </source>
</evidence>
<feature type="binding site" evidence="9">
    <location>
        <begin position="625"/>
        <end position="632"/>
    </location>
    <ligand>
        <name>ATP</name>
        <dbReference type="ChEBI" id="CHEBI:30616"/>
    </ligand>
</feature>
<dbReference type="InterPro" id="IPR005748">
    <property type="entry name" value="DNA_mismatch_repair_MutS"/>
</dbReference>
<evidence type="ECO:0000256" key="5">
    <source>
        <dbReference type="ARBA" id="ARBA00022840"/>
    </source>
</evidence>
<dbReference type="NCBIfam" id="TIGR01070">
    <property type="entry name" value="mutS1"/>
    <property type="match status" value="1"/>
</dbReference>
<keyword evidence="5 9" id="KW-0067">ATP-binding</keyword>
<dbReference type="Pfam" id="PF05190">
    <property type="entry name" value="MutS_IV"/>
    <property type="match status" value="1"/>
</dbReference>
<sequence length="874" mass="93049">MSGKPTPMMQQYLALKREAGDALLFYRMGDFFELFFEDARVAAGVLDIALTTRGEHDGEPVPMCGVPVHAAEGYLARLIKGGCRVAIAEQTETPDEAKERARREGTPVSKSLVARDIVRFVTAGTLTEEALLEPRRANLLVAVVPLRDSVGLAACDISTGRMELEECPIAALDAALARLGASELLAPDDWPDAPADIIARPRSDFRSEDGEARLKTIHQIATLDGLGDFSRPMLAAAAGLIAYLEHAGRGTLPFLLPPVARGSGAHLAMDAATRASLEILEAQGGGRAGSLIACIDRCATGAGARQLAEDLSAPLADRGAIEARLASVQHFHGDPLLRADVRGVLRQAPDIGRALGRLVAGRGSPRDLSQIRDGLAEARRVRDMLGARPDLPALLADMCEALGGHAALVDHLARALVPSPPTERSQGGFIAADYDHALDSLRETSGNARKAIAALEARYRDGTGTPSLKIKHNKVLGYFIEVPAKHGDKLMAADSGFTHRQTMAGAVRFNSIGLHEEATRIAEAGAHAVAAEEAHFETLVGEVIEAREAIAATAAALARIDVAAALAERAVEGDWARPEMRDEPCLEIVGGRHPVVEAALARSGERFVANDCTLAQANRLWLIGGPNMGGKSTFLRQNALILMLAQAGSYVPANSARVGLADRLFSRVGASDNLARGRSTFMVEMVETAAILSQATERSFVILDEVGRGTSTYDGMALAWAVVEAVHEQLQCRCLFATHYHELSRLAETCDALSLHHVRAREWKGDLVLLHELATGAADRSYGLSVAKLAGVPAPVIKRAKAVLDKLEKGREQTGGLGAGLGDLPLFAVTAQAEEARPDPLREAIERIDVDALSPREALDTLYALQTTARETDA</sequence>
<reference evidence="13 14" key="1">
    <citation type="submission" date="2019-12" db="EMBL/GenBank/DDBJ databases">
        <title>Genomic-based taxomic classification of the family Erythrobacteraceae.</title>
        <authorList>
            <person name="Xu L."/>
        </authorList>
    </citation>
    <scope>NUCLEOTIDE SEQUENCE [LARGE SCALE GENOMIC DNA]</scope>
    <source>
        <strain evidence="13 14">CGMCC 1.8703</strain>
    </source>
</reference>
<dbReference type="InterPro" id="IPR000432">
    <property type="entry name" value="DNA_mismatch_repair_MutS_C"/>
</dbReference>
<reference evidence="12 15" key="2">
    <citation type="submission" date="2023-07" db="EMBL/GenBank/DDBJ databases">
        <title>Genomic Encyclopedia of Type Strains, Phase IV (KMG-IV): sequencing the most valuable type-strain genomes for metagenomic binning, comparative biology and taxonomic classification.</title>
        <authorList>
            <person name="Goeker M."/>
        </authorList>
    </citation>
    <scope>NUCLEOTIDE SEQUENCE [LARGE SCALE GENOMIC DNA]</scope>
    <source>
        <strain evidence="12 15">DSM 14432</strain>
    </source>
</reference>
<dbReference type="Gene3D" id="1.10.1420.10">
    <property type="match status" value="2"/>
</dbReference>
<dbReference type="Pfam" id="PF05192">
    <property type="entry name" value="MutS_III"/>
    <property type="match status" value="1"/>
</dbReference>
<dbReference type="PIRSF" id="PIRSF037677">
    <property type="entry name" value="DNA_mis_repair_Msh6"/>
    <property type="match status" value="1"/>
</dbReference>
<dbReference type="AlphaFoldDB" id="A0A6I4U7Y4"/>
<keyword evidence="4 9" id="KW-0227">DNA damage</keyword>
<evidence type="ECO:0000256" key="1">
    <source>
        <dbReference type="ARBA" id="ARBA00006271"/>
    </source>
</evidence>
<keyword evidence="3 9" id="KW-0547">Nucleotide-binding</keyword>
<dbReference type="PANTHER" id="PTHR11361:SF34">
    <property type="entry name" value="DNA MISMATCH REPAIR PROTEIN MSH1, MITOCHONDRIAL"/>
    <property type="match status" value="1"/>
</dbReference>
<dbReference type="GeneID" id="93687083"/>
<evidence type="ECO:0000313" key="14">
    <source>
        <dbReference type="Proteomes" id="UP000439914"/>
    </source>
</evidence>
<comment type="caution">
    <text evidence="13">The sequence shown here is derived from an EMBL/GenBank/DDBJ whole genome shotgun (WGS) entry which is preliminary data.</text>
</comment>
<dbReference type="InterPro" id="IPR016151">
    <property type="entry name" value="DNA_mismatch_repair_MutS_N"/>
</dbReference>
<organism evidence="13 14">
    <name type="scientific">Qipengyuania citrea</name>
    <dbReference type="NCBI Taxonomy" id="225971"/>
    <lineage>
        <taxon>Bacteria</taxon>
        <taxon>Pseudomonadati</taxon>
        <taxon>Pseudomonadota</taxon>
        <taxon>Alphaproteobacteria</taxon>
        <taxon>Sphingomonadales</taxon>
        <taxon>Erythrobacteraceae</taxon>
        <taxon>Qipengyuania</taxon>
    </lineage>
</organism>
<dbReference type="Pfam" id="PF01624">
    <property type="entry name" value="MutS_I"/>
    <property type="match status" value="1"/>
</dbReference>
<accession>A0A6I4U7Y4</accession>
<evidence type="ECO:0000256" key="2">
    <source>
        <dbReference type="ARBA" id="ARBA00021982"/>
    </source>
</evidence>
<evidence type="ECO:0000256" key="3">
    <source>
        <dbReference type="ARBA" id="ARBA00022741"/>
    </source>
</evidence>
<dbReference type="InterPro" id="IPR036187">
    <property type="entry name" value="DNA_mismatch_repair_MutS_sf"/>
</dbReference>
<dbReference type="Pfam" id="PF05188">
    <property type="entry name" value="MutS_II"/>
    <property type="match status" value="1"/>
</dbReference>
<dbReference type="Proteomes" id="UP000439914">
    <property type="component" value="Unassembled WGS sequence"/>
</dbReference>
<dbReference type="Gene3D" id="3.40.1170.10">
    <property type="entry name" value="DNA repair protein MutS, domain I"/>
    <property type="match status" value="1"/>
</dbReference>
<keyword evidence="15" id="KW-1185">Reference proteome</keyword>
<dbReference type="GO" id="GO:0140664">
    <property type="term" value="F:ATP-dependent DNA damage sensor activity"/>
    <property type="evidence" value="ECO:0007669"/>
    <property type="project" value="InterPro"/>
</dbReference>
<dbReference type="InterPro" id="IPR027417">
    <property type="entry name" value="P-loop_NTPase"/>
</dbReference>
<keyword evidence="7 9" id="KW-0234">DNA repair</keyword>
<evidence type="ECO:0000256" key="10">
    <source>
        <dbReference type="RuleBase" id="RU003756"/>
    </source>
</evidence>
<evidence type="ECO:0000256" key="7">
    <source>
        <dbReference type="ARBA" id="ARBA00023204"/>
    </source>
</evidence>
<dbReference type="PROSITE" id="PS00486">
    <property type="entry name" value="DNA_MISMATCH_REPAIR_2"/>
    <property type="match status" value="1"/>
</dbReference>
<gene>
    <name evidence="9 13" type="primary">mutS</name>
    <name evidence="13" type="ORF">GRI55_04705</name>
    <name evidence="12" type="ORF">QOZ97_002249</name>
</gene>
<dbReference type="InterPro" id="IPR007860">
    <property type="entry name" value="DNA_mmatch_repair_MutS_con_dom"/>
</dbReference>
<dbReference type="HAMAP" id="MF_00096">
    <property type="entry name" value="MutS"/>
    <property type="match status" value="1"/>
</dbReference>
<dbReference type="SUPFAM" id="SSF53150">
    <property type="entry name" value="DNA repair protein MutS, domain II"/>
    <property type="match status" value="1"/>
</dbReference>
<dbReference type="Proteomes" id="UP001238601">
    <property type="component" value="Unassembled WGS sequence"/>
</dbReference>
<dbReference type="Gene3D" id="3.40.50.300">
    <property type="entry name" value="P-loop containing nucleotide triphosphate hydrolases"/>
    <property type="match status" value="1"/>
</dbReference>
<dbReference type="InterPro" id="IPR045076">
    <property type="entry name" value="MutS"/>
</dbReference>
<comment type="function">
    <text evidence="8 9">This protein is involved in the repair of mismatches in DNA. It is possible that it carries out the mismatch recognition step. This protein has a weak ATPase activity.</text>
</comment>
<dbReference type="NCBIfam" id="NF003810">
    <property type="entry name" value="PRK05399.1"/>
    <property type="match status" value="1"/>
</dbReference>